<protein>
    <recommendedName>
        <fullName evidence="2">DUF3592 domain-containing protein</fullName>
    </recommendedName>
</protein>
<name>A0A517YNM2_9BACT</name>
<proteinExistence type="predicted"/>
<keyword evidence="1" id="KW-0812">Transmembrane</keyword>
<keyword evidence="1" id="KW-1133">Transmembrane helix</keyword>
<keyword evidence="4" id="KW-1185">Reference proteome</keyword>
<organism evidence="3 4">
    <name type="scientific">Anatilimnocola aggregata</name>
    <dbReference type="NCBI Taxonomy" id="2528021"/>
    <lineage>
        <taxon>Bacteria</taxon>
        <taxon>Pseudomonadati</taxon>
        <taxon>Planctomycetota</taxon>
        <taxon>Planctomycetia</taxon>
        <taxon>Pirellulales</taxon>
        <taxon>Pirellulaceae</taxon>
        <taxon>Anatilimnocola</taxon>
    </lineage>
</organism>
<feature type="transmembrane region" description="Helical" evidence="1">
    <location>
        <begin position="188"/>
        <end position="209"/>
    </location>
</feature>
<dbReference type="InterPro" id="IPR021994">
    <property type="entry name" value="DUF3592"/>
</dbReference>
<dbReference type="KEGG" id="aagg:ETAA8_69660"/>
<dbReference type="AlphaFoldDB" id="A0A517YNM2"/>
<dbReference type="RefSeq" id="WP_145099555.1">
    <property type="nucleotide sequence ID" value="NZ_CP036274.1"/>
</dbReference>
<evidence type="ECO:0000259" key="2">
    <source>
        <dbReference type="Pfam" id="PF12158"/>
    </source>
</evidence>
<dbReference type="Pfam" id="PF12158">
    <property type="entry name" value="DUF3592"/>
    <property type="match status" value="1"/>
</dbReference>
<evidence type="ECO:0000313" key="4">
    <source>
        <dbReference type="Proteomes" id="UP000315017"/>
    </source>
</evidence>
<reference evidence="3 4" key="1">
    <citation type="submission" date="2019-02" db="EMBL/GenBank/DDBJ databases">
        <title>Deep-cultivation of Planctomycetes and their phenomic and genomic characterization uncovers novel biology.</title>
        <authorList>
            <person name="Wiegand S."/>
            <person name="Jogler M."/>
            <person name="Boedeker C."/>
            <person name="Pinto D."/>
            <person name="Vollmers J."/>
            <person name="Rivas-Marin E."/>
            <person name="Kohn T."/>
            <person name="Peeters S.H."/>
            <person name="Heuer A."/>
            <person name="Rast P."/>
            <person name="Oberbeckmann S."/>
            <person name="Bunk B."/>
            <person name="Jeske O."/>
            <person name="Meyerdierks A."/>
            <person name="Storesund J.E."/>
            <person name="Kallscheuer N."/>
            <person name="Luecker S."/>
            <person name="Lage O.M."/>
            <person name="Pohl T."/>
            <person name="Merkel B.J."/>
            <person name="Hornburger P."/>
            <person name="Mueller R.-W."/>
            <person name="Bruemmer F."/>
            <person name="Labrenz M."/>
            <person name="Spormann A.M."/>
            <person name="Op den Camp H."/>
            <person name="Overmann J."/>
            <person name="Amann R."/>
            <person name="Jetten M.S.M."/>
            <person name="Mascher T."/>
            <person name="Medema M.H."/>
            <person name="Devos D.P."/>
            <person name="Kaster A.-K."/>
            <person name="Ovreas L."/>
            <person name="Rohde M."/>
            <person name="Galperin M.Y."/>
            <person name="Jogler C."/>
        </authorList>
    </citation>
    <scope>NUCLEOTIDE SEQUENCE [LARGE SCALE GENOMIC DNA]</scope>
    <source>
        <strain evidence="3 4">ETA_A8</strain>
    </source>
</reference>
<feature type="transmembrane region" description="Helical" evidence="1">
    <location>
        <begin position="133"/>
        <end position="157"/>
    </location>
</feature>
<dbReference type="Proteomes" id="UP000315017">
    <property type="component" value="Chromosome"/>
</dbReference>
<feature type="transmembrane region" description="Helical" evidence="1">
    <location>
        <begin position="215"/>
        <end position="235"/>
    </location>
</feature>
<sequence length="337" mass="37879">MPKIGCGGIFSILFATYWCGITFLADGLFISIAVQQLHRERYSVTQGTVTYSNVKVESDGEVTSYRPEVRFRFQVADKEYEGRQIRYDYSVTRKDRAYEVISNYPILKTVTVYYYPDAPADAVLEKDLEIAGFYGLLFLTPFNAISLGFIGSAIGGWRAQRLGQPLTGVSVQSNGLNTVIRIYKHSPILSAFAAWGGVGFLMIFGVNLLDLVISLESAVILGWLVTLAAPLIAWWQASKHYLQIRHDMLRGMIEIRETDGRVSLLVDKDLQPARYSRSLTTDNDGEKSGWFTVELPFCDPATNDVRTLTLPEQTSQEDAERFVRWLNGQLRIGDTLT</sequence>
<gene>
    <name evidence="3" type="ORF">ETAA8_69660</name>
</gene>
<evidence type="ECO:0000256" key="1">
    <source>
        <dbReference type="SAM" id="Phobius"/>
    </source>
</evidence>
<feature type="transmembrane region" description="Helical" evidence="1">
    <location>
        <begin position="12"/>
        <end position="34"/>
    </location>
</feature>
<evidence type="ECO:0000313" key="3">
    <source>
        <dbReference type="EMBL" id="QDU31806.1"/>
    </source>
</evidence>
<accession>A0A517YNM2</accession>
<keyword evidence="1" id="KW-0472">Membrane</keyword>
<dbReference type="EMBL" id="CP036274">
    <property type="protein sequence ID" value="QDU31806.1"/>
    <property type="molecule type" value="Genomic_DNA"/>
</dbReference>
<dbReference type="OrthoDB" id="290449at2"/>
<feature type="domain" description="DUF3592" evidence="2">
    <location>
        <begin position="45"/>
        <end position="127"/>
    </location>
</feature>